<dbReference type="PANTHER" id="PTHR42781:SF4">
    <property type="entry name" value="SPERMIDINE_PUTRESCINE IMPORT ATP-BINDING PROTEIN POTA"/>
    <property type="match status" value="1"/>
</dbReference>
<evidence type="ECO:0000313" key="6">
    <source>
        <dbReference type="EMBL" id="EPE01927.1"/>
    </source>
</evidence>
<dbReference type="FunFam" id="3.40.50.300:FF:000425">
    <property type="entry name" value="Probable ABC transporter, ATP-binding subunit"/>
    <property type="match status" value="1"/>
</dbReference>
<dbReference type="InterPro" id="IPR027417">
    <property type="entry name" value="P-loop_NTPase"/>
</dbReference>
<keyword evidence="4" id="KW-0067">ATP-binding</keyword>
<sequence>MTTSTLKINELTKRYDRTTAVAPCSLCLPQGGFTSILGPSGCGKTTMLMMIAGVVEPSGGQVWLDGEDITHVPLEKRGIGIVFQHYALFPNLTVKENVLYGLHGKASSSEMAARFKELAALTHLDGFANRYPDELSGGQQQRTAIARALAPNPKLLLLDEPLSALDAWTRSSIGEELRDIQQKSGVTTLMVTHDRTEALSLSDFIVVMNNGKIEQAGAPQTIYDSPESEFVATFVGGMNIVRLPAVNNGEPTGIRWGDVQVLLPTEASLAKPYTYVGQLEKCAFMGDNVRVELLLNDFKTRITADVPRFQPVARELTLKALYAVRLPLPGWRQWSEK</sequence>
<dbReference type="HOGENOM" id="CLU_000604_1_1_4"/>
<dbReference type="STRING" id="1203554.HMPREF1476_00159"/>
<evidence type="ECO:0000259" key="5">
    <source>
        <dbReference type="PROSITE" id="PS50893"/>
    </source>
</evidence>
<dbReference type="PROSITE" id="PS50893">
    <property type="entry name" value="ABC_TRANSPORTER_2"/>
    <property type="match status" value="1"/>
</dbReference>
<dbReference type="InterPro" id="IPR003439">
    <property type="entry name" value="ABC_transporter-like_ATP-bd"/>
</dbReference>
<accession>S3BNE6</accession>
<name>S3BNE6_9BURK</name>
<comment type="caution">
    <text evidence="6">The sequence shown here is derived from an EMBL/GenBank/DDBJ whole genome shotgun (WGS) entry which is preliminary data.</text>
</comment>
<keyword evidence="3" id="KW-0547">Nucleotide-binding</keyword>
<evidence type="ECO:0000256" key="2">
    <source>
        <dbReference type="ARBA" id="ARBA00022475"/>
    </source>
</evidence>
<keyword evidence="7" id="KW-1185">Reference proteome</keyword>
<organism evidence="6 7">
    <name type="scientific">Sutterella wadsworthensis HGA0223</name>
    <dbReference type="NCBI Taxonomy" id="1203554"/>
    <lineage>
        <taxon>Bacteria</taxon>
        <taxon>Pseudomonadati</taxon>
        <taxon>Pseudomonadota</taxon>
        <taxon>Betaproteobacteria</taxon>
        <taxon>Burkholderiales</taxon>
        <taxon>Sutterellaceae</taxon>
        <taxon>Sutterella</taxon>
    </lineage>
</organism>
<evidence type="ECO:0000256" key="3">
    <source>
        <dbReference type="ARBA" id="ARBA00022741"/>
    </source>
</evidence>
<dbReference type="GO" id="GO:0005524">
    <property type="term" value="F:ATP binding"/>
    <property type="evidence" value="ECO:0007669"/>
    <property type="project" value="UniProtKB-KW"/>
</dbReference>
<keyword evidence="1" id="KW-0813">Transport</keyword>
<protein>
    <recommendedName>
        <fullName evidence="5">ABC transporter domain-containing protein</fullName>
    </recommendedName>
</protein>
<dbReference type="SUPFAM" id="SSF52540">
    <property type="entry name" value="P-loop containing nucleoside triphosphate hydrolases"/>
    <property type="match status" value="1"/>
</dbReference>
<gene>
    <name evidence="6" type="ORF">HMPREF1476_00159</name>
</gene>
<dbReference type="PATRIC" id="fig|1203554.3.peg.152"/>
<dbReference type="eggNOG" id="COG3842">
    <property type="taxonomic scope" value="Bacteria"/>
</dbReference>
<dbReference type="PANTHER" id="PTHR42781">
    <property type="entry name" value="SPERMIDINE/PUTRESCINE IMPORT ATP-BINDING PROTEIN POTA"/>
    <property type="match status" value="1"/>
</dbReference>
<proteinExistence type="predicted"/>
<keyword evidence="2" id="KW-0472">Membrane</keyword>
<dbReference type="RefSeq" id="WP_016473610.1">
    <property type="nucleotide sequence ID" value="NZ_KE150480.1"/>
</dbReference>
<feature type="domain" description="ABC transporter" evidence="5">
    <location>
        <begin position="6"/>
        <end position="235"/>
    </location>
</feature>
<dbReference type="Gene3D" id="3.40.50.300">
    <property type="entry name" value="P-loop containing nucleotide triphosphate hydrolases"/>
    <property type="match status" value="1"/>
</dbReference>
<evidence type="ECO:0000313" key="7">
    <source>
        <dbReference type="Proteomes" id="UP000014400"/>
    </source>
</evidence>
<keyword evidence="2" id="KW-1003">Cell membrane</keyword>
<dbReference type="InterPro" id="IPR003593">
    <property type="entry name" value="AAA+_ATPase"/>
</dbReference>
<dbReference type="Pfam" id="PF00005">
    <property type="entry name" value="ABC_tran"/>
    <property type="match status" value="1"/>
</dbReference>
<evidence type="ECO:0000256" key="4">
    <source>
        <dbReference type="ARBA" id="ARBA00022840"/>
    </source>
</evidence>
<dbReference type="SMART" id="SM00382">
    <property type="entry name" value="AAA"/>
    <property type="match status" value="1"/>
</dbReference>
<reference evidence="6 7" key="1">
    <citation type="submission" date="2013-04" db="EMBL/GenBank/DDBJ databases">
        <title>The Genome Sequence of Sutterella wadsworthensis HGA0223.</title>
        <authorList>
            <consortium name="The Broad Institute Genomics Platform"/>
            <person name="Earl A."/>
            <person name="Ward D."/>
            <person name="Feldgarden M."/>
            <person name="Gevers D."/>
            <person name="Schmidt T.M."/>
            <person name="Dover J."/>
            <person name="Dai D."/>
            <person name="Walker B."/>
            <person name="Young S."/>
            <person name="Zeng Q."/>
            <person name="Gargeya S."/>
            <person name="Fitzgerald M."/>
            <person name="Haas B."/>
            <person name="Abouelleil A."/>
            <person name="Allen A.W."/>
            <person name="Alvarado L."/>
            <person name="Arachchi H.M."/>
            <person name="Berlin A.M."/>
            <person name="Chapman S.B."/>
            <person name="Gainer-Dewar J."/>
            <person name="Goldberg J."/>
            <person name="Griggs A."/>
            <person name="Gujja S."/>
            <person name="Hansen M."/>
            <person name="Howarth C."/>
            <person name="Imamovic A."/>
            <person name="Ireland A."/>
            <person name="Larimer J."/>
            <person name="McCowan C."/>
            <person name="Murphy C."/>
            <person name="Pearson M."/>
            <person name="Poon T.W."/>
            <person name="Priest M."/>
            <person name="Roberts A."/>
            <person name="Saif S."/>
            <person name="Shea T."/>
            <person name="Sisk P."/>
            <person name="Sykes S."/>
            <person name="Wortman J."/>
            <person name="Nusbaum C."/>
            <person name="Birren B."/>
        </authorList>
    </citation>
    <scope>NUCLEOTIDE SEQUENCE [LARGE SCALE GENOMIC DNA]</scope>
    <source>
        <strain evidence="6 7">HGA0223</strain>
    </source>
</reference>
<evidence type="ECO:0000256" key="1">
    <source>
        <dbReference type="ARBA" id="ARBA00022448"/>
    </source>
</evidence>
<dbReference type="Proteomes" id="UP000014400">
    <property type="component" value="Unassembled WGS sequence"/>
</dbReference>
<dbReference type="InterPro" id="IPR050093">
    <property type="entry name" value="ABC_SmlMolc_Importer"/>
</dbReference>
<dbReference type="GO" id="GO:0016887">
    <property type="term" value="F:ATP hydrolysis activity"/>
    <property type="evidence" value="ECO:0007669"/>
    <property type="project" value="InterPro"/>
</dbReference>
<dbReference type="AlphaFoldDB" id="S3BNE6"/>
<dbReference type="GO" id="GO:0015697">
    <property type="term" value="P:quaternary ammonium group transport"/>
    <property type="evidence" value="ECO:0007669"/>
    <property type="project" value="UniProtKB-ARBA"/>
</dbReference>
<dbReference type="EMBL" id="ATCF01000004">
    <property type="protein sequence ID" value="EPE01927.1"/>
    <property type="molecule type" value="Genomic_DNA"/>
</dbReference>